<gene>
    <name evidence="1" type="ORF">SJ05684_c24330</name>
</gene>
<evidence type="ECO:0000313" key="2">
    <source>
        <dbReference type="Proteomes" id="UP000217211"/>
    </source>
</evidence>
<sequence>MHASSNAKPPARVFAQADCRHHMGDIGQLVKGRSPPARLRRR</sequence>
<protein>
    <recommendedName>
        <fullName evidence="3">Mobile element protein</fullName>
    </recommendedName>
</protein>
<keyword evidence="2" id="KW-1185">Reference proteome</keyword>
<dbReference type="EMBL" id="CP023067">
    <property type="protein sequence ID" value="ASY63873.1"/>
    <property type="molecule type" value="Genomic_DNA"/>
</dbReference>
<evidence type="ECO:0008006" key="3">
    <source>
        <dbReference type="Google" id="ProtNLM"/>
    </source>
</evidence>
<reference evidence="1 2" key="1">
    <citation type="submission" date="2017-08" db="EMBL/GenBank/DDBJ databases">
        <title>Multipartite genome sequences of Sinorhizobium species nodulating soybeans.</title>
        <authorList>
            <person name="Tian C.F."/>
        </authorList>
    </citation>
    <scope>NUCLEOTIDE SEQUENCE [LARGE SCALE GENOMIC DNA]</scope>
    <source>
        <strain evidence="1 2">CCBAU 05684</strain>
    </source>
</reference>
<dbReference type="KEGG" id="esj:SJ05684_c24330"/>
<name>A0A249PD77_9HYPH</name>
<organism evidence="1 2">
    <name type="scientific">Sinorhizobium sojae CCBAU 05684</name>
    <dbReference type="NCBI Taxonomy" id="716928"/>
    <lineage>
        <taxon>Bacteria</taxon>
        <taxon>Pseudomonadati</taxon>
        <taxon>Pseudomonadota</taxon>
        <taxon>Alphaproteobacteria</taxon>
        <taxon>Hyphomicrobiales</taxon>
        <taxon>Rhizobiaceae</taxon>
        <taxon>Sinorhizobium/Ensifer group</taxon>
        <taxon>Sinorhizobium</taxon>
    </lineage>
</organism>
<proteinExistence type="predicted"/>
<accession>A0A249PD77</accession>
<dbReference type="Proteomes" id="UP000217211">
    <property type="component" value="Chromosome"/>
</dbReference>
<evidence type="ECO:0000313" key="1">
    <source>
        <dbReference type="EMBL" id="ASY63873.1"/>
    </source>
</evidence>
<dbReference type="AlphaFoldDB" id="A0A249PD77"/>